<keyword evidence="2" id="KW-1185">Reference proteome</keyword>
<accession>A0A3B0BZ28</accession>
<evidence type="ECO:0000313" key="1">
    <source>
        <dbReference type="EMBL" id="RKN77137.1"/>
    </source>
</evidence>
<evidence type="ECO:0000313" key="2">
    <source>
        <dbReference type="Proteomes" id="UP000282311"/>
    </source>
</evidence>
<dbReference type="InterPro" id="IPR008929">
    <property type="entry name" value="Chondroitin_lyas"/>
</dbReference>
<gene>
    <name evidence="1" type="ORF">D7M11_24255</name>
</gene>
<dbReference type="OrthoDB" id="2524089at2"/>
<dbReference type="SUPFAM" id="SSF48230">
    <property type="entry name" value="Chondroitin AC/alginate lyase"/>
    <property type="match status" value="1"/>
</dbReference>
<dbReference type="Proteomes" id="UP000282311">
    <property type="component" value="Unassembled WGS sequence"/>
</dbReference>
<dbReference type="EMBL" id="RBAH01000020">
    <property type="protein sequence ID" value="RKN77137.1"/>
    <property type="molecule type" value="Genomic_DNA"/>
</dbReference>
<name>A0A3B0BZ28_9BACL</name>
<dbReference type="RefSeq" id="WP_120749846.1">
    <property type="nucleotide sequence ID" value="NZ_RBAH01000020.1"/>
</dbReference>
<reference evidence="1 2" key="1">
    <citation type="journal article" date="2007" name="Int. J. Syst. Evol. Microbiol.">
        <title>Paenibacillus ginsengarvi sp. nov., isolated from soil from ginseng cultivation.</title>
        <authorList>
            <person name="Yoon M.H."/>
            <person name="Ten L.N."/>
            <person name="Im W.T."/>
        </authorList>
    </citation>
    <scope>NUCLEOTIDE SEQUENCE [LARGE SCALE GENOMIC DNA]</scope>
    <source>
        <strain evidence="1 2">KCTC 13059</strain>
    </source>
</reference>
<dbReference type="AlphaFoldDB" id="A0A3B0BZ28"/>
<proteinExistence type="predicted"/>
<organism evidence="1 2">
    <name type="scientific">Paenibacillus ginsengarvi</name>
    <dbReference type="NCBI Taxonomy" id="400777"/>
    <lineage>
        <taxon>Bacteria</taxon>
        <taxon>Bacillati</taxon>
        <taxon>Bacillota</taxon>
        <taxon>Bacilli</taxon>
        <taxon>Bacillales</taxon>
        <taxon>Paenibacillaceae</taxon>
        <taxon>Paenibacillus</taxon>
    </lineage>
</organism>
<sequence>MFYDLAGQKERRHHLYAKLAEYSLDYFDEAGRWIGAQREPGLRERLWYALSYCASGDERAIATANRIIIASTFTKCHFTPMAAMQLLTNYTMLLDERAIGILEGYVLSVLDGYRHPDFDFRGANDNFPTMGCYTLLAGALYFGRPDEYGLGVRRMQELRELLTRRGFVTEFNSPTYSPIQIHCLAEMAELRVEPDIRRMALQIEERLWVDVWSRYHPTTYQTAGPYSRVYEVDSTAHTHQSRFILYALLGDTLAINPMNTLFSSKHGKQGELIHNNLPFMQVSVGWLLFATYHCPAALVRHGLHKTYPYRVQGTSEHASSGDYAQPADPFVSDDMYEVPAGSSSGSTYMTADYALGVSAREFRTGVFTDSFHLLYRRRREVVSQADVATVYANYIVNEKKPGQMNPYAELNWHDWVDSVLDEGRKIGMQHDRTAMLLYKPKMVLHRQVTSLKLTLLFSARYGYVEEVWLGERRLDDLEGGSAEPCPVFVKDGPVYMAFFPLIFVNHGRERAVKVEKVNGYLTVSFYNYEGAARDFAKRGFLLTGNGFVAEVRSEAEVGSFDAFRQLFRNVRIVDEWAYGNAITSMRRTVYERDDTKLECIWSPLTEGVKMAAINGKVPKEPLLAITGIDTAKLPFLEEEAEEAGKSRGNCSIAPR</sequence>
<protein>
    <recommendedName>
        <fullName evidence="3">Alginate lyase domain-containing protein</fullName>
    </recommendedName>
</protein>
<evidence type="ECO:0008006" key="3">
    <source>
        <dbReference type="Google" id="ProtNLM"/>
    </source>
</evidence>
<comment type="caution">
    <text evidence="1">The sequence shown here is derived from an EMBL/GenBank/DDBJ whole genome shotgun (WGS) entry which is preliminary data.</text>
</comment>